<feature type="compositionally biased region" description="Basic residues" evidence="12">
    <location>
        <begin position="31"/>
        <end position="40"/>
    </location>
</feature>
<evidence type="ECO:0000313" key="14">
    <source>
        <dbReference type="EMBL" id="RKP13464.1"/>
    </source>
</evidence>
<feature type="compositionally biased region" description="Basic residues" evidence="12">
    <location>
        <begin position="371"/>
        <end position="383"/>
    </location>
</feature>
<feature type="compositionally biased region" description="Basic and acidic residues" evidence="12">
    <location>
        <begin position="330"/>
        <end position="370"/>
    </location>
</feature>
<keyword evidence="15" id="KW-1185">Reference proteome</keyword>
<feature type="region of interest" description="Disordered" evidence="12">
    <location>
        <begin position="1"/>
        <end position="46"/>
    </location>
</feature>
<comment type="similarity">
    <text evidence="2 11">Belongs to the KRR1 family.</text>
</comment>
<dbReference type="FunFam" id="3.30.1370.10:FF:000014">
    <property type="entry name" value="KRR1 small subunit processome component"/>
    <property type="match status" value="1"/>
</dbReference>
<dbReference type="GO" id="GO:0006364">
    <property type="term" value="P:rRNA processing"/>
    <property type="evidence" value="ECO:0007669"/>
    <property type="project" value="UniProtKB-KW"/>
</dbReference>
<feature type="region of interest" description="Disordered" evidence="12">
    <location>
        <begin position="259"/>
        <end position="383"/>
    </location>
</feature>
<feature type="domain" description="K Homology" evidence="13">
    <location>
        <begin position="152"/>
        <end position="222"/>
    </location>
</feature>
<keyword evidence="8 11" id="KW-0687">Ribonucleoprotein</keyword>
<keyword evidence="5 11" id="KW-0698">rRNA processing</keyword>
<dbReference type="InterPro" id="IPR041174">
    <property type="entry name" value="KRR1-like_KH1"/>
</dbReference>
<dbReference type="PIRSF" id="PIRSF006515">
    <property type="entry name" value="KRR1"/>
    <property type="match status" value="1"/>
</dbReference>
<sequence length="383" mass="44273">MNPERQAAMKAAERSDDEERQEKATVEAARVSKKQQHRKDKPWDTPDVDHWKIDEWKSEYHPQAFTEESSFATLFPKYREQYLREVWPLLTKALDKHGVACVLDLVEGSMTVKTTRKTHDPYMILKCRDVIKLLSRSVPLPQALRVLEDGMACDIIKIGNLVRNKERFVKRRSRLLGPDGNTLKAVELLTGCYILVQGNTVSAMGGFKGLKEVRRLVEDCMRNVHPIYHIKEMMIKRELAKDEKLAQENWDRFLPKFKKRNVKSKKPKAGVDAEGKKKKKKEYTPFPPAQQPSKIDLQLESGEYFLKPEEKASRAMAARKEQQRVASAAKQDERAKAYVAPKEPKTGEKRRSKEEGGEHKHKQSADDKAERKRKKEKKGRSKE</sequence>
<gene>
    <name evidence="14" type="ORF">BJ684DRAFT_22786</name>
</gene>
<dbReference type="EMBL" id="KZ988014">
    <property type="protein sequence ID" value="RKP13464.1"/>
    <property type="molecule type" value="Genomic_DNA"/>
</dbReference>
<dbReference type="Pfam" id="PF17903">
    <property type="entry name" value="KH_KRR1_1st"/>
    <property type="match status" value="1"/>
</dbReference>
<evidence type="ECO:0000259" key="13">
    <source>
        <dbReference type="SMART" id="SM00322"/>
    </source>
</evidence>
<evidence type="ECO:0000256" key="5">
    <source>
        <dbReference type="ARBA" id="ARBA00022552"/>
    </source>
</evidence>
<dbReference type="InterPro" id="IPR004087">
    <property type="entry name" value="KH_dom"/>
</dbReference>
<evidence type="ECO:0000256" key="10">
    <source>
        <dbReference type="ARBA" id="ARBA00025908"/>
    </source>
</evidence>
<dbReference type="GO" id="GO:0003723">
    <property type="term" value="F:RNA binding"/>
    <property type="evidence" value="ECO:0007669"/>
    <property type="project" value="UniProtKB-KW"/>
</dbReference>
<proteinExistence type="inferred from homology"/>
<reference evidence="14" key="1">
    <citation type="submission" date="2018-06" db="EMBL/GenBank/DDBJ databases">
        <title>Leveraging single-cell genomics to expand the Fungal Tree of Life.</title>
        <authorList>
            <consortium name="DOE Joint Genome Institute"/>
            <person name="Ahrendt S.R."/>
            <person name="Quandt C.A."/>
            <person name="Ciobanu D."/>
            <person name="Clum A."/>
            <person name="Salamov A."/>
            <person name="Andreopoulos B."/>
            <person name="Cheng J.-F."/>
            <person name="Woyke T."/>
            <person name="Pelin A."/>
            <person name="Henrissat B."/>
            <person name="Reynolds N."/>
            <person name="Benny G.L."/>
            <person name="Smith M.E."/>
            <person name="James T.Y."/>
            <person name="Grigoriev I.V."/>
        </authorList>
    </citation>
    <scope>NUCLEOTIDE SEQUENCE</scope>
    <source>
        <strain evidence="14">RSA 2659</strain>
    </source>
</reference>
<dbReference type="SUPFAM" id="SSF54791">
    <property type="entry name" value="Eukaryotic type KH-domain (KH-domain type I)"/>
    <property type="match status" value="1"/>
</dbReference>
<name>A0A4P9Y418_9FUNG</name>
<evidence type="ECO:0000256" key="6">
    <source>
        <dbReference type="ARBA" id="ARBA00022884"/>
    </source>
</evidence>
<dbReference type="GO" id="GO:0032040">
    <property type="term" value="C:small-subunit processome"/>
    <property type="evidence" value="ECO:0007669"/>
    <property type="project" value="TreeGrafter"/>
</dbReference>
<feature type="compositionally biased region" description="Basic residues" evidence="12">
    <location>
        <begin position="259"/>
        <end position="268"/>
    </location>
</feature>
<dbReference type="InterPro" id="IPR048548">
    <property type="entry name" value="KRR1-like_KH2"/>
</dbReference>
<protein>
    <recommendedName>
        <fullName evidence="3 11">KRR1 small subunit processome component</fullName>
    </recommendedName>
    <alternativeName>
        <fullName evidence="11">KRR-R motif-containing protein 1</fullName>
    </alternativeName>
</protein>
<evidence type="ECO:0000256" key="7">
    <source>
        <dbReference type="ARBA" id="ARBA00023242"/>
    </source>
</evidence>
<dbReference type="PANTHER" id="PTHR12581">
    <property type="entry name" value="HIV-1 REV BINDING PROTEIN 2, 3"/>
    <property type="match status" value="1"/>
</dbReference>
<evidence type="ECO:0000313" key="15">
    <source>
        <dbReference type="Proteomes" id="UP000267251"/>
    </source>
</evidence>
<dbReference type="AlphaFoldDB" id="A0A4P9Y418"/>
<dbReference type="FunFam" id="3.30.1370.10:FF:000011">
    <property type="entry name" value="KRR1 small subunit processome component"/>
    <property type="match status" value="1"/>
</dbReference>
<keyword evidence="6 11" id="KW-0694">RNA-binding</keyword>
<comment type="subcellular location">
    <subcellularLocation>
        <location evidence="1 11">Nucleus</location>
        <location evidence="1 11">Nucleolus</location>
    </subcellularLocation>
</comment>
<dbReference type="InterPro" id="IPR048549">
    <property type="entry name" value="KRR1-like_KH2_euk"/>
</dbReference>
<dbReference type="Proteomes" id="UP000267251">
    <property type="component" value="Unassembled WGS sequence"/>
</dbReference>
<feature type="compositionally biased region" description="Basic and acidic residues" evidence="12">
    <location>
        <begin position="306"/>
        <end position="323"/>
    </location>
</feature>
<comment type="subunit">
    <text evidence="10">Component of the ribosomal small subunit (SSU) processome composed of at least 40 protein subunits and snoRNA U3. Interacts with snoRNA U3. Interacts with MPP10, KRI1 and with ribosomal proteins RPS1A, RPS4A, RPS4B, RPS8A, RPS8B, RPS11A, RPS11B, RPS13, RPS24, RPS25, RPL4A, RPL7B, RPL8, RPL23, RPL25 and RPL28.</text>
</comment>
<dbReference type="OrthoDB" id="441223at2759"/>
<dbReference type="InterPro" id="IPR024166">
    <property type="entry name" value="rRNA_assembly_KRR1"/>
</dbReference>
<evidence type="ECO:0000256" key="9">
    <source>
        <dbReference type="ARBA" id="ARBA00024668"/>
    </source>
</evidence>
<dbReference type="SMART" id="SM00322">
    <property type="entry name" value="KH"/>
    <property type="match status" value="1"/>
</dbReference>
<accession>A0A4P9Y418</accession>
<evidence type="ECO:0000256" key="12">
    <source>
        <dbReference type="SAM" id="MobiDB-lite"/>
    </source>
</evidence>
<evidence type="ECO:0000256" key="1">
    <source>
        <dbReference type="ARBA" id="ARBA00004604"/>
    </source>
</evidence>
<dbReference type="Gene3D" id="3.30.1370.10">
    <property type="entry name" value="K Homology domain, type 1"/>
    <property type="match status" value="2"/>
</dbReference>
<dbReference type="CDD" id="cd22393">
    <property type="entry name" value="KH-I_KRR1_rpt1"/>
    <property type="match status" value="1"/>
</dbReference>
<comment type="function">
    <text evidence="9">Required for 40S ribosome biogenesis. Involved in nucleolar processing of pre-18S ribosomal RNA and ribosome assembly. Essential for vegetative growth.</text>
</comment>
<dbReference type="PANTHER" id="PTHR12581:SF0">
    <property type="entry name" value="KRR1 SMALL SUBUNIT PROCESSOME COMPONENT HOMOLOG"/>
    <property type="match status" value="1"/>
</dbReference>
<evidence type="ECO:0000256" key="11">
    <source>
        <dbReference type="PIRNR" id="PIRNR006515"/>
    </source>
</evidence>
<evidence type="ECO:0000256" key="2">
    <source>
        <dbReference type="ARBA" id="ARBA00009344"/>
    </source>
</evidence>
<dbReference type="Pfam" id="PF21800">
    <property type="entry name" value="KH_KRR1_2nd"/>
    <property type="match status" value="1"/>
</dbReference>
<dbReference type="InterPro" id="IPR048550">
    <property type="entry name" value="KRR1-like_KH1_euk"/>
</dbReference>
<evidence type="ECO:0000256" key="8">
    <source>
        <dbReference type="ARBA" id="ARBA00023274"/>
    </source>
</evidence>
<keyword evidence="4 11" id="KW-0690">Ribosome biogenesis</keyword>
<evidence type="ECO:0000256" key="4">
    <source>
        <dbReference type="ARBA" id="ARBA00022517"/>
    </source>
</evidence>
<dbReference type="InterPro" id="IPR036612">
    <property type="entry name" value="KH_dom_type_1_sf"/>
</dbReference>
<dbReference type="CDD" id="cd22394">
    <property type="entry name" value="KH-I_KRR1_rpt2"/>
    <property type="match status" value="1"/>
</dbReference>
<keyword evidence="7 11" id="KW-0539">Nucleus</keyword>
<organism evidence="14 15">
    <name type="scientific">Piptocephalis cylindrospora</name>
    <dbReference type="NCBI Taxonomy" id="1907219"/>
    <lineage>
        <taxon>Eukaryota</taxon>
        <taxon>Fungi</taxon>
        <taxon>Fungi incertae sedis</taxon>
        <taxon>Zoopagomycota</taxon>
        <taxon>Zoopagomycotina</taxon>
        <taxon>Zoopagomycetes</taxon>
        <taxon>Zoopagales</taxon>
        <taxon>Piptocephalidaceae</taxon>
        <taxon>Piptocephalis</taxon>
    </lineage>
</organism>
<evidence type="ECO:0000256" key="3">
    <source>
        <dbReference type="ARBA" id="ARBA00017405"/>
    </source>
</evidence>